<evidence type="ECO:0008006" key="5">
    <source>
        <dbReference type="Google" id="ProtNLM"/>
    </source>
</evidence>
<protein>
    <recommendedName>
        <fullName evidence="5">Extracellular serine-rich protein</fullName>
    </recommendedName>
</protein>
<dbReference type="AlphaFoldDB" id="A0AAN6QPL5"/>
<reference evidence="3" key="2">
    <citation type="submission" date="2023-05" db="EMBL/GenBank/DDBJ databases">
        <authorList>
            <consortium name="Lawrence Berkeley National Laboratory"/>
            <person name="Steindorff A."/>
            <person name="Hensen N."/>
            <person name="Bonometti L."/>
            <person name="Westerberg I."/>
            <person name="Brannstrom I.O."/>
            <person name="Guillou S."/>
            <person name="Cros-Aarteil S."/>
            <person name="Calhoun S."/>
            <person name="Haridas S."/>
            <person name="Kuo A."/>
            <person name="Mondo S."/>
            <person name="Pangilinan J."/>
            <person name="Riley R."/>
            <person name="Labutti K."/>
            <person name="Andreopoulos B."/>
            <person name="Lipzen A."/>
            <person name="Chen C."/>
            <person name="Yanf M."/>
            <person name="Daum C."/>
            <person name="Ng V."/>
            <person name="Clum A."/>
            <person name="Ohm R."/>
            <person name="Martin F."/>
            <person name="Silar P."/>
            <person name="Natvig D."/>
            <person name="Lalanne C."/>
            <person name="Gautier V."/>
            <person name="Ament-Velasquez S.L."/>
            <person name="Kruys A."/>
            <person name="Hutchinson M.I."/>
            <person name="Powell A.J."/>
            <person name="Barry K."/>
            <person name="Miller A.N."/>
            <person name="Grigoriev I.V."/>
            <person name="Debuchy R."/>
            <person name="Gladieux P."/>
            <person name="Thoren M.H."/>
            <person name="Johannesson H."/>
        </authorList>
    </citation>
    <scope>NUCLEOTIDE SEQUENCE</scope>
    <source>
        <strain evidence="3">CBS 508.74</strain>
    </source>
</reference>
<dbReference type="Proteomes" id="UP001302812">
    <property type="component" value="Unassembled WGS sequence"/>
</dbReference>
<keyword evidence="2" id="KW-0732">Signal</keyword>
<dbReference type="Gene3D" id="2.60.40.420">
    <property type="entry name" value="Cupredoxins - blue copper proteins"/>
    <property type="match status" value="1"/>
</dbReference>
<organism evidence="3 4">
    <name type="scientific">Canariomyces notabilis</name>
    <dbReference type="NCBI Taxonomy" id="2074819"/>
    <lineage>
        <taxon>Eukaryota</taxon>
        <taxon>Fungi</taxon>
        <taxon>Dikarya</taxon>
        <taxon>Ascomycota</taxon>
        <taxon>Pezizomycotina</taxon>
        <taxon>Sordariomycetes</taxon>
        <taxon>Sordariomycetidae</taxon>
        <taxon>Sordariales</taxon>
        <taxon>Chaetomiaceae</taxon>
        <taxon>Canariomyces</taxon>
    </lineage>
</organism>
<dbReference type="InterPro" id="IPR008972">
    <property type="entry name" value="Cupredoxin"/>
</dbReference>
<accession>A0AAN6QPL5</accession>
<sequence>MLSNSVVAVFLSALALTSAAPYPQGTATIDTRQTKTYAAPRETRTVVAGRGGLRFDPENIVAPIGSIIEFHFTPLNHSVVESSFERPCQPKDAASFYSGFFPVPRSPDGGVTQSAEVFQIEVKNDQPIWFYCAQNTGRHCQSGMVGVVNQKFDGDKTLAKHKQLAAQVSGDSGVQPWIQGGERKANPNPLSGF</sequence>
<feature type="signal peptide" evidence="2">
    <location>
        <begin position="1"/>
        <end position="19"/>
    </location>
</feature>
<evidence type="ECO:0000256" key="1">
    <source>
        <dbReference type="SAM" id="MobiDB-lite"/>
    </source>
</evidence>
<dbReference type="RefSeq" id="XP_064667737.1">
    <property type="nucleotide sequence ID" value="XM_064815721.1"/>
</dbReference>
<evidence type="ECO:0000256" key="2">
    <source>
        <dbReference type="SAM" id="SignalP"/>
    </source>
</evidence>
<feature type="region of interest" description="Disordered" evidence="1">
    <location>
        <begin position="170"/>
        <end position="193"/>
    </location>
</feature>
<evidence type="ECO:0000313" key="4">
    <source>
        <dbReference type="Proteomes" id="UP001302812"/>
    </source>
</evidence>
<dbReference type="InterPro" id="IPR052953">
    <property type="entry name" value="Ser-rich/MCO-related"/>
</dbReference>
<dbReference type="EMBL" id="MU853352">
    <property type="protein sequence ID" value="KAK4110167.1"/>
    <property type="molecule type" value="Genomic_DNA"/>
</dbReference>
<dbReference type="CDD" id="cd00920">
    <property type="entry name" value="Cupredoxin"/>
    <property type="match status" value="1"/>
</dbReference>
<dbReference type="PANTHER" id="PTHR34883">
    <property type="entry name" value="SERINE-RICH PROTEIN, PUTATIVE-RELATED-RELATED"/>
    <property type="match status" value="1"/>
</dbReference>
<dbReference type="GeneID" id="89939846"/>
<evidence type="ECO:0000313" key="3">
    <source>
        <dbReference type="EMBL" id="KAK4110167.1"/>
    </source>
</evidence>
<keyword evidence="4" id="KW-1185">Reference proteome</keyword>
<dbReference type="PANTHER" id="PTHR34883:SF15">
    <property type="entry name" value="EXTRACELLULAR SERINE-RICH PROTEIN"/>
    <property type="match status" value="1"/>
</dbReference>
<gene>
    <name evidence="3" type="ORF">N656DRAFT_782211</name>
</gene>
<dbReference type="SUPFAM" id="SSF49503">
    <property type="entry name" value="Cupredoxins"/>
    <property type="match status" value="1"/>
</dbReference>
<feature type="chain" id="PRO_5042966327" description="Extracellular serine-rich protein" evidence="2">
    <location>
        <begin position="20"/>
        <end position="193"/>
    </location>
</feature>
<name>A0AAN6QPL5_9PEZI</name>
<reference evidence="3" key="1">
    <citation type="journal article" date="2023" name="Mol. Phylogenet. Evol.">
        <title>Genome-scale phylogeny and comparative genomics of the fungal order Sordariales.</title>
        <authorList>
            <person name="Hensen N."/>
            <person name="Bonometti L."/>
            <person name="Westerberg I."/>
            <person name="Brannstrom I.O."/>
            <person name="Guillou S."/>
            <person name="Cros-Aarteil S."/>
            <person name="Calhoun S."/>
            <person name="Haridas S."/>
            <person name="Kuo A."/>
            <person name="Mondo S."/>
            <person name="Pangilinan J."/>
            <person name="Riley R."/>
            <person name="LaButti K."/>
            <person name="Andreopoulos B."/>
            <person name="Lipzen A."/>
            <person name="Chen C."/>
            <person name="Yan M."/>
            <person name="Daum C."/>
            <person name="Ng V."/>
            <person name="Clum A."/>
            <person name="Steindorff A."/>
            <person name="Ohm R.A."/>
            <person name="Martin F."/>
            <person name="Silar P."/>
            <person name="Natvig D.O."/>
            <person name="Lalanne C."/>
            <person name="Gautier V."/>
            <person name="Ament-Velasquez S.L."/>
            <person name="Kruys A."/>
            <person name="Hutchinson M.I."/>
            <person name="Powell A.J."/>
            <person name="Barry K."/>
            <person name="Miller A.N."/>
            <person name="Grigoriev I.V."/>
            <person name="Debuchy R."/>
            <person name="Gladieux P."/>
            <person name="Hiltunen Thoren M."/>
            <person name="Johannesson H."/>
        </authorList>
    </citation>
    <scope>NUCLEOTIDE SEQUENCE</scope>
    <source>
        <strain evidence="3">CBS 508.74</strain>
    </source>
</reference>
<proteinExistence type="predicted"/>
<comment type="caution">
    <text evidence="3">The sequence shown here is derived from an EMBL/GenBank/DDBJ whole genome shotgun (WGS) entry which is preliminary data.</text>
</comment>